<proteinExistence type="predicted"/>
<gene>
    <name evidence="2" type="ORF">K458DRAFT_383057</name>
</gene>
<evidence type="ECO:0000313" key="2">
    <source>
        <dbReference type="EMBL" id="KAF2689930.1"/>
    </source>
</evidence>
<protein>
    <recommendedName>
        <fullName evidence="4">Secreted protein</fullName>
    </recommendedName>
</protein>
<accession>A0A6G1JI80</accession>
<feature type="signal peptide" evidence="1">
    <location>
        <begin position="1"/>
        <end position="20"/>
    </location>
</feature>
<dbReference type="EMBL" id="MU005571">
    <property type="protein sequence ID" value="KAF2689930.1"/>
    <property type="molecule type" value="Genomic_DNA"/>
</dbReference>
<keyword evidence="1" id="KW-0732">Signal</keyword>
<name>A0A6G1JI80_9PLEO</name>
<keyword evidence="3" id="KW-1185">Reference proteome</keyword>
<sequence length="129" mass="14579">MRSIILSLAVSMAMTHQAVAFTYWIDGTCTGHKSMDATLAEVIAMGKGVNKRLNSASDTDFQHVWEYAIKRTKDTNDNVFKDVSGFMRDVGAMTQENNRNKANVRIYCDDEEKRWKERVNPNTGRKLGG</sequence>
<evidence type="ECO:0008006" key="4">
    <source>
        <dbReference type="Google" id="ProtNLM"/>
    </source>
</evidence>
<evidence type="ECO:0000256" key="1">
    <source>
        <dbReference type="SAM" id="SignalP"/>
    </source>
</evidence>
<dbReference type="Proteomes" id="UP000799291">
    <property type="component" value="Unassembled WGS sequence"/>
</dbReference>
<feature type="chain" id="PRO_5026185481" description="Secreted protein" evidence="1">
    <location>
        <begin position="21"/>
        <end position="129"/>
    </location>
</feature>
<dbReference type="AlphaFoldDB" id="A0A6G1JI80"/>
<evidence type="ECO:0000313" key="3">
    <source>
        <dbReference type="Proteomes" id="UP000799291"/>
    </source>
</evidence>
<dbReference type="OrthoDB" id="4585232at2759"/>
<organism evidence="2 3">
    <name type="scientific">Lentithecium fluviatile CBS 122367</name>
    <dbReference type="NCBI Taxonomy" id="1168545"/>
    <lineage>
        <taxon>Eukaryota</taxon>
        <taxon>Fungi</taxon>
        <taxon>Dikarya</taxon>
        <taxon>Ascomycota</taxon>
        <taxon>Pezizomycotina</taxon>
        <taxon>Dothideomycetes</taxon>
        <taxon>Pleosporomycetidae</taxon>
        <taxon>Pleosporales</taxon>
        <taxon>Massarineae</taxon>
        <taxon>Lentitheciaceae</taxon>
        <taxon>Lentithecium</taxon>
    </lineage>
</organism>
<reference evidence="2" key="1">
    <citation type="journal article" date="2020" name="Stud. Mycol.">
        <title>101 Dothideomycetes genomes: a test case for predicting lifestyles and emergence of pathogens.</title>
        <authorList>
            <person name="Haridas S."/>
            <person name="Albert R."/>
            <person name="Binder M."/>
            <person name="Bloem J."/>
            <person name="Labutti K."/>
            <person name="Salamov A."/>
            <person name="Andreopoulos B."/>
            <person name="Baker S."/>
            <person name="Barry K."/>
            <person name="Bills G."/>
            <person name="Bluhm B."/>
            <person name="Cannon C."/>
            <person name="Castanera R."/>
            <person name="Culley D."/>
            <person name="Daum C."/>
            <person name="Ezra D."/>
            <person name="Gonzalez J."/>
            <person name="Henrissat B."/>
            <person name="Kuo A."/>
            <person name="Liang C."/>
            <person name="Lipzen A."/>
            <person name="Lutzoni F."/>
            <person name="Magnuson J."/>
            <person name="Mondo S."/>
            <person name="Nolan M."/>
            <person name="Ohm R."/>
            <person name="Pangilinan J."/>
            <person name="Park H.-J."/>
            <person name="Ramirez L."/>
            <person name="Alfaro M."/>
            <person name="Sun H."/>
            <person name="Tritt A."/>
            <person name="Yoshinaga Y."/>
            <person name="Zwiers L.-H."/>
            <person name="Turgeon B."/>
            <person name="Goodwin S."/>
            <person name="Spatafora J."/>
            <person name="Crous P."/>
            <person name="Grigoriev I."/>
        </authorList>
    </citation>
    <scope>NUCLEOTIDE SEQUENCE</scope>
    <source>
        <strain evidence="2">CBS 122367</strain>
    </source>
</reference>